<keyword evidence="2" id="KW-0472">Membrane</keyword>
<dbReference type="InParanoid" id="B0DMD9"/>
<evidence type="ECO:0000313" key="5">
    <source>
        <dbReference type="Proteomes" id="UP000001194"/>
    </source>
</evidence>
<protein>
    <submittedName>
        <fullName evidence="4">Predicted protein</fullName>
    </submittedName>
</protein>
<feature type="domain" description="DUF6535" evidence="3">
    <location>
        <begin position="447"/>
        <end position="621"/>
    </location>
</feature>
<feature type="transmembrane region" description="Helical" evidence="2">
    <location>
        <begin position="540"/>
        <end position="563"/>
    </location>
</feature>
<accession>B0DMD9</accession>
<dbReference type="RefSeq" id="XP_001885066.1">
    <property type="nucleotide sequence ID" value="XM_001885031.1"/>
</dbReference>
<dbReference type="KEGG" id="lbc:LACBIDRAFT_330765"/>
<keyword evidence="5" id="KW-1185">Reference proteome</keyword>
<dbReference type="EMBL" id="DS547119">
    <property type="protein sequence ID" value="EDR04175.1"/>
    <property type="molecule type" value="Genomic_DNA"/>
</dbReference>
<proteinExistence type="predicted"/>
<feature type="transmembrane region" description="Helical" evidence="2">
    <location>
        <begin position="625"/>
        <end position="650"/>
    </location>
</feature>
<dbReference type="HOGENOM" id="CLU_284415_0_0_1"/>
<name>B0DMD9_LACBS</name>
<organism evidence="5">
    <name type="scientific">Laccaria bicolor (strain S238N-H82 / ATCC MYA-4686)</name>
    <name type="common">Bicoloured deceiver</name>
    <name type="synonym">Laccaria laccata var. bicolor</name>
    <dbReference type="NCBI Taxonomy" id="486041"/>
    <lineage>
        <taxon>Eukaryota</taxon>
        <taxon>Fungi</taxon>
        <taxon>Dikarya</taxon>
        <taxon>Basidiomycota</taxon>
        <taxon>Agaricomycotina</taxon>
        <taxon>Agaricomycetes</taxon>
        <taxon>Agaricomycetidae</taxon>
        <taxon>Agaricales</taxon>
        <taxon>Agaricineae</taxon>
        <taxon>Hydnangiaceae</taxon>
        <taxon>Laccaria</taxon>
    </lineage>
</organism>
<sequence length="1065" mass="118802">MGLSRTSGRFFILPIPISKEYIPRLMGLFITDPSNPIRSYRPKTRLPSSIAPGLTPDPIPLSPNQVALAASDASVAARLKGLMGALSLSASAGTEQGQALSIKAEEILCYAMEQIPDVFALLIADEECRMEVAQLMRTSRENLCFMITGFLTVSGKTEWIRSVWGKQDMQMLGSIPLDGGQAGLGINAEVGGGLGRNTHPLAIVSSDVTFQVAKNHVRSCNPVTLVRENQGMELPLFSRGGESGQPEDDVEKKKKFRPEQNGGCVHSCGKQLSRTLQNSFALGRGEMHNSNCENFMTRRSHDNIYNSASKSMIYIYKDMDSLIQASRRFVSLQLLAIRGRFGAHMSAFGPDLERQVNRMDSNTTQVGEDYTPGDWNPIEKTPLRFSFDQASPADNPHDYASSKRSRPSKSHSPFPPSQAEVQEQTGEKPWRSGDTRRYDMPKNGDGWQKCNAMAEKYDNEMCDAWKDEVDKLLIFAGLFSGAVTAFTTQSYQWLGKQSQDSSARLLSFIATQLANSTNPLPPSLAIPEFTVTQAQIRINVVWFLSLTVSLTTVLVGILCLQWLREFQRDAALPHKDAVALRQMRYEGLIEWHVPDILSILPLLLQLSLVLFFIGLLDLLWSLNTLVAACVSAAVGLVMLFLIATTALPTLQHALTKDKHLRVAQCPYKSPQSWLFYRAGHWFFWLISSFNPPWSAFDSTRFHRLLKSSDDNSWLAYDMRWRNLRDAEDISWGTPKTTRDSDDVVHGLHWINNTFAQSVEAIYPVYYSLADLDIPAAAATISEFYLKVGLIDNATFRVMMDDRFSPNEMQKRDIVAAYYLHLHQDRHPVLKTGYVETVIRILNTQDVPGPFYDWLSQILQDLASRPLLAPSVNTGAAAQLNTEEIIIQSLLCVKSLITRDSLRTLDVVMAWALLRQLLTPPPPPLPNLRQSTNAIDAEPPDLGLGLNLDHIRLAGGLFEELEVWLSRGKEMGRWERVKVCTEGMIRLFPSSIDIAALDTVCPVQMAKAAGLVRALDVHMSRLGGAAAVLGREREKWWHDFFGEEACEVGEWAFLVSGFEGIGRDDG</sequence>
<evidence type="ECO:0000256" key="2">
    <source>
        <dbReference type="SAM" id="Phobius"/>
    </source>
</evidence>
<keyword evidence="2" id="KW-1133">Transmembrane helix</keyword>
<dbReference type="InterPro" id="IPR045338">
    <property type="entry name" value="DUF6535"/>
</dbReference>
<gene>
    <name evidence="4" type="ORF">LACBIDRAFT_330765</name>
</gene>
<dbReference type="GeneID" id="6080782"/>
<dbReference type="AlphaFoldDB" id="B0DMD9"/>
<feature type="region of interest" description="Disordered" evidence="1">
    <location>
        <begin position="387"/>
        <end position="445"/>
    </location>
</feature>
<evidence type="ECO:0000313" key="4">
    <source>
        <dbReference type="EMBL" id="EDR04175.1"/>
    </source>
</evidence>
<dbReference type="Proteomes" id="UP000001194">
    <property type="component" value="Unassembled WGS sequence"/>
</dbReference>
<reference evidence="4 5" key="1">
    <citation type="journal article" date="2008" name="Nature">
        <title>The genome of Laccaria bicolor provides insights into mycorrhizal symbiosis.</title>
        <authorList>
            <person name="Martin F."/>
            <person name="Aerts A."/>
            <person name="Ahren D."/>
            <person name="Brun A."/>
            <person name="Danchin E.G.J."/>
            <person name="Duchaussoy F."/>
            <person name="Gibon J."/>
            <person name="Kohler A."/>
            <person name="Lindquist E."/>
            <person name="Pereda V."/>
            <person name="Salamov A."/>
            <person name="Shapiro H.J."/>
            <person name="Wuyts J."/>
            <person name="Blaudez D."/>
            <person name="Buee M."/>
            <person name="Brokstein P."/>
            <person name="Canbaeck B."/>
            <person name="Cohen D."/>
            <person name="Courty P.E."/>
            <person name="Coutinho P.M."/>
            <person name="Delaruelle C."/>
            <person name="Detter J.C."/>
            <person name="Deveau A."/>
            <person name="DiFazio S."/>
            <person name="Duplessis S."/>
            <person name="Fraissinet-Tachet L."/>
            <person name="Lucic E."/>
            <person name="Frey-Klett P."/>
            <person name="Fourrey C."/>
            <person name="Feussner I."/>
            <person name="Gay G."/>
            <person name="Grimwood J."/>
            <person name="Hoegger P.J."/>
            <person name="Jain P."/>
            <person name="Kilaru S."/>
            <person name="Labbe J."/>
            <person name="Lin Y.C."/>
            <person name="Legue V."/>
            <person name="Le Tacon F."/>
            <person name="Marmeisse R."/>
            <person name="Melayah D."/>
            <person name="Montanini B."/>
            <person name="Muratet M."/>
            <person name="Nehls U."/>
            <person name="Niculita-Hirzel H."/>
            <person name="Oudot-Le Secq M.P."/>
            <person name="Peter M."/>
            <person name="Quesneville H."/>
            <person name="Rajashekar B."/>
            <person name="Reich M."/>
            <person name="Rouhier N."/>
            <person name="Schmutz J."/>
            <person name="Yin T."/>
            <person name="Chalot M."/>
            <person name="Henrissat B."/>
            <person name="Kuees U."/>
            <person name="Lucas S."/>
            <person name="Van de Peer Y."/>
            <person name="Podila G.K."/>
            <person name="Polle A."/>
            <person name="Pukkila P.J."/>
            <person name="Richardson P.M."/>
            <person name="Rouze P."/>
            <person name="Sanders I.R."/>
            <person name="Stajich J.E."/>
            <person name="Tunlid A."/>
            <person name="Tuskan G."/>
            <person name="Grigoriev I.V."/>
        </authorList>
    </citation>
    <scope>NUCLEOTIDE SEQUENCE [LARGE SCALE GENOMIC DNA]</scope>
    <source>
        <strain evidence="5">S238N-H82 / ATCC MYA-4686</strain>
    </source>
</reference>
<dbReference type="OrthoDB" id="2756178at2759"/>
<dbReference type="Pfam" id="PF20153">
    <property type="entry name" value="DUF6535"/>
    <property type="match status" value="1"/>
</dbReference>
<feature type="compositionally biased region" description="Basic and acidic residues" evidence="1">
    <location>
        <begin position="425"/>
        <end position="442"/>
    </location>
</feature>
<evidence type="ECO:0000259" key="3">
    <source>
        <dbReference type="Pfam" id="PF20153"/>
    </source>
</evidence>
<feature type="transmembrane region" description="Helical" evidence="2">
    <location>
        <begin position="591"/>
        <end position="613"/>
    </location>
</feature>
<keyword evidence="2" id="KW-0812">Transmembrane</keyword>
<evidence type="ECO:0000256" key="1">
    <source>
        <dbReference type="SAM" id="MobiDB-lite"/>
    </source>
</evidence>